<gene>
    <name evidence="8" type="primary">priA</name>
    <name evidence="11" type="ORF">Airi01_002850</name>
</gene>
<feature type="region of interest" description="Disordered" evidence="9">
    <location>
        <begin position="160"/>
        <end position="573"/>
    </location>
</feature>
<feature type="binding site" evidence="8">
    <location>
        <position position="855"/>
    </location>
    <ligand>
        <name>Zn(2+)</name>
        <dbReference type="ChEBI" id="CHEBI:29105"/>
        <label>1</label>
    </ligand>
</feature>
<keyword evidence="2 8" id="KW-0235">DNA replication</keyword>
<feature type="compositionally biased region" description="Low complexity" evidence="9">
    <location>
        <begin position="277"/>
        <end position="289"/>
    </location>
</feature>
<feature type="compositionally biased region" description="Basic and acidic residues" evidence="9">
    <location>
        <begin position="342"/>
        <end position="363"/>
    </location>
</feature>
<dbReference type="GO" id="GO:0005524">
    <property type="term" value="F:ATP binding"/>
    <property type="evidence" value="ECO:0007669"/>
    <property type="project" value="UniProtKB-UniRule"/>
</dbReference>
<evidence type="ECO:0000256" key="3">
    <source>
        <dbReference type="ARBA" id="ARBA00022723"/>
    </source>
</evidence>
<dbReference type="InterPro" id="IPR005259">
    <property type="entry name" value="PriA"/>
</dbReference>
<proteinExistence type="inferred from homology"/>
<evidence type="ECO:0000259" key="10">
    <source>
        <dbReference type="Pfam" id="PF17764"/>
    </source>
</evidence>
<keyword evidence="6 8" id="KW-0067">ATP-binding</keyword>
<feature type="region of interest" description="Disordered" evidence="9">
    <location>
        <begin position="1"/>
        <end position="48"/>
    </location>
</feature>
<dbReference type="GO" id="GO:0006270">
    <property type="term" value="P:DNA replication initiation"/>
    <property type="evidence" value="ECO:0007669"/>
    <property type="project" value="TreeGrafter"/>
</dbReference>
<feature type="binding site" evidence="8">
    <location>
        <position position="894"/>
    </location>
    <ligand>
        <name>Zn(2+)</name>
        <dbReference type="ChEBI" id="CHEBI:29105"/>
        <label>1</label>
    </ligand>
</feature>
<dbReference type="GO" id="GO:0006302">
    <property type="term" value="P:double-strand break repair"/>
    <property type="evidence" value="ECO:0007669"/>
    <property type="project" value="InterPro"/>
</dbReference>
<comment type="function">
    <text evidence="8">Initiates the restart of stalled replication forks, which reloads the replicative helicase on sites other than the origin of replication. Recognizes and binds to abandoned replication forks and remodels them to uncover a helicase loading site. Promotes assembly of the primosome at these replication forks.</text>
</comment>
<evidence type="ECO:0000256" key="7">
    <source>
        <dbReference type="ARBA" id="ARBA00023125"/>
    </source>
</evidence>
<feature type="binding site" evidence="8">
    <location>
        <position position="891"/>
    </location>
    <ligand>
        <name>Zn(2+)</name>
        <dbReference type="ChEBI" id="CHEBI:29105"/>
        <label>1</label>
    </ligand>
</feature>
<dbReference type="PANTHER" id="PTHR30580">
    <property type="entry name" value="PRIMOSOMAL PROTEIN N"/>
    <property type="match status" value="1"/>
</dbReference>
<dbReference type="Proteomes" id="UP001165135">
    <property type="component" value="Unassembled WGS sequence"/>
</dbReference>
<dbReference type="InterPro" id="IPR042115">
    <property type="entry name" value="PriA_3primeBD_sf"/>
</dbReference>
<sequence>MTDGVEMGVLPGMGDLPEPAAPAPAGGARDRGPGRGKRTTKKNTRTPAEALPVARVAVDMPLPHLDRPFDYLVPSALDEAAVPGCRVRVRFAGQLMDGFLLERVDKSDHEGRLAYLERVTSPEPVLAPEIAALAREIADRYAGTLADVLRLAIPPRHARVENEDASAPANEIGPSAPGRESGGGNVSAKPASADEALADSGRDPGPAAPEASADPARGSGAVESGSVDEAWVGCGRGTGLAESGSASEVLVDPGSGSGAVESGSVDEARADCGRGTGLAESGSALEALADPVSGTGPVESGTADEAPADPAGPATTSGTADEAPADPAGPATTSGTAGQGGRGREETDLARPGDDHPEGRAAEETAGSPDAAATAEASRADVPRAPDTVAFTDSAPVAPPEVSADDTGEPSAGGISPDGSGEAGGGNSGMPGGGVLAGGGDDASAGRGGDVAGGGVPAGSGEAGADREASAPGVLAGPDASHGGDDAPDGDDAASGVSAADGGGQADRGAGTAGGDQAGAGAVRSGGTGGDDEAAGAGGVTAGSLMGTGAVPASGEPGGGQESEAEAGDAAASEGVVVTGAVPAPSGRSGGRELGARTPDVTAPAAGPWEAYPAGASFLEALTAGRAPRAVWNALPGGDWTAEAALAVRAVLAGGRGALVIVADGRDVARVDRALRRELGDGRHVALTAELGPAERYRRWLAVRRGRVAAVVGTRAAMFAPVRELGLVVLWDDGDDVHAEPHAPYPHAREVLALRAHRAGAGALIGGFTRTTDATQLVRAGWARPLVPGRERLRASMAYVRPAGDDADLARDEAARSARLPHMAFRAARQGLEHGPVLVQVPRRGYVPALACSRCRGPARCPECEGPLSLRSSHAAPYCRWCGRIAGAWRCPECGGGQVRAVVVGARRTAEELGRAFPGVPVRTSGRDGVLAEVSGEPALVVATPGAEPVADGGYAAALLLDGWVLLGRADLRAGEEALRRWMNAAALVRPRGPVIVLADGSLAPVQALIRWDAVTYAERELAERRELGFPPAVRMASLTGTPQSIRELVEAARLPDDAEVLGPVELGEGQERALVRVDRGRGAALSRLLKAAQATRSTRKTADVVRVRVDPLELI</sequence>
<feature type="compositionally biased region" description="Low complexity" evidence="9">
    <location>
        <begin position="364"/>
        <end position="377"/>
    </location>
</feature>
<dbReference type="SUPFAM" id="SSF52540">
    <property type="entry name" value="P-loop containing nucleoside triphosphate hydrolases"/>
    <property type="match status" value="1"/>
</dbReference>
<dbReference type="GO" id="GO:0043138">
    <property type="term" value="F:3'-5' DNA helicase activity"/>
    <property type="evidence" value="ECO:0007669"/>
    <property type="project" value="TreeGrafter"/>
</dbReference>
<feature type="binding site" evidence="8">
    <location>
        <position position="861"/>
    </location>
    <ligand>
        <name>Zn(2+)</name>
        <dbReference type="ChEBI" id="CHEBI:29105"/>
        <label>2</label>
    </ligand>
</feature>
<evidence type="ECO:0000256" key="8">
    <source>
        <dbReference type="HAMAP-Rule" id="MF_00983"/>
    </source>
</evidence>
<evidence type="ECO:0000256" key="1">
    <source>
        <dbReference type="ARBA" id="ARBA00022515"/>
    </source>
</evidence>
<comment type="cofactor">
    <cofactor evidence="8">
        <name>Zn(2+)</name>
        <dbReference type="ChEBI" id="CHEBI:29105"/>
    </cofactor>
    <text evidence="8">Binds 2 zinc ions per subunit.</text>
</comment>
<dbReference type="EMBL" id="BSTJ01000001">
    <property type="protein sequence ID" value="GLY72018.1"/>
    <property type="molecule type" value="Genomic_DNA"/>
</dbReference>
<dbReference type="GO" id="GO:0006269">
    <property type="term" value="P:DNA replication, synthesis of primer"/>
    <property type="evidence" value="ECO:0007669"/>
    <property type="project" value="UniProtKB-KW"/>
</dbReference>
<feature type="binding site" evidence="8">
    <location>
        <position position="864"/>
    </location>
    <ligand>
        <name>Zn(2+)</name>
        <dbReference type="ChEBI" id="CHEBI:29105"/>
        <label>2</label>
    </ligand>
</feature>
<dbReference type="Gene3D" id="3.40.1440.60">
    <property type="entry name" value="PriA, 3(prime) DNA-binding domain"/>
    <property type="match status" value="1"/>
</dbReference>
<protein>
    <recommendedName>
        <fullName evidence="8">Probable replication restart protein PriA</fullName>
    </recommendedName>
    <alternativeName>
        <fullName evidence="8">Putative ATP-dependent DNA helicase PriA</fullName>
    </alternativeName>
</protein>
<keyword evidence="3 8" id="KW-0479">Metal-binding</keyword>
<dbReference type="GO" id="GO:1990077">
    <property type="term" value="C:primosome complex"/>
    <property type="evidence" value="ECO:0007669"/>
    <property type="project" value="UniProtKB-UniRule"/>
</dbReference>
<dbReference type="InterPro" id="IPR041222">
    <property type="entry name" value="PriA_3primeBD"/>
</dbReference>
<keyword evidence="4 8" id="KW-0547">Nucleotide-binding</keyword>
<feature type="binding site" evidence="8">
    <location>
        <position position="879"/>
    </location>
    <ligand>
        <name>Zn(2+)</name>
        <dbReference type="ChEBI" id="CHEBI:29105"/>
        <label>2</label>
    </ligand>
</feature>
<dbReference type="GO" id="GO:0006310">
    <property type="term" value="P:DNA recombination"/>
    <property type="evidence" value="ECO:0007669"/>
    <property type="project" value="InterPro"/>
</dbReference>
<comment type="subunit">
    <text evidence="8">Component of the replication restart primosome.</text>
</comment>
<feature type="compositionally biased region" description="Gly residues" evidence="9">
    <location>
        <begin position="501"/>
        <end position="529"/>
    </location>
</feature>
<dbReference type="InterPro" id="IPR027417">
    <property type="entry name" value="P-loop_NTPase"/>
</dbReference>
<evidence type="ECO:0000256" key="9">
    <source>
        <dbReference type="SAM" id="MobiDB-lite"/>
    </source>
</evidence>
<comment type="similarity">
    <text evidence="8">Belongs to the helicase family. PriA subfamily.</text>
</comment>
<dbReference type="AlphaFoldDB" id="A0A9W6RA23"/>
<evidence type="ECO:0000313" key="12">
    <source>
        <dbReference type="Proteomes" id="UP001165135"/>
    </source>
</evidence>
<dbReference type="GO" id="GO:0003677">
    <property type="term" value="F:DNA binding"/>
    <property type="evidence" value="ECO:0007669"/>
    <property type="project" value="UniProtKB-UniRule"/>
</dbReference>
<dbReference type="PANTHER" id="PTHR30580:SF0">
    <property type="entry name" value="PRIMOSOMAL PROTEIN N"/>
    <property type="match status" value="1"/>
</dbReference>
<comment type="caution">
    <text evidence="11">The sequence shown here is derived from an EMBL/GenBank/DDBJ whole genome shotgun (WGS) entry which is preliminary data.</text>
</comment>
<evidence type="ECO:0000256" key="6">
    <source>
        <dbReference type="ARBA" id="ARBA00022840"/>
    </source>
</evidence>
<feature type="domain" description="Primosomal protein N' 3' DNA-binding" evidence="10">
    <location>
        <begin position="55"/>
        <end position="154"/>
    </location>
</feature>
<evidence type="ECO:0000256" key="4">
    <source>
        <dbReference type="ARBA" id="ARBA00022741"/>
    </source>
</evidence>
<evidence type="ECO:0000256" key="2">
    <source>
        <dbReference type="ARBA" id="ARBA00022705"/>
    </source>
</evidence>
<dbReference type="Pfam" id="PF17764">
    <property type="entry name" value="PriA_3primeBD"/>
    <property type="match status" value="1"/>
</dbReference>
<comment type="caution">
    <text evidence="8">As this protein does not have any detectable helicase domains, it probably does not have helicase activity.</text>
</comment>
<evidence type="ECO:0000256" key="5">
    <source>
        <dbReference type="ARBA" id="ARBA00022833"/>
    </source>
</evidence>
<feature type="binding site" evidence="8">
    <location>
        <position position="852"/>
    </location>
    <ligand>
        <name>Zn(2+)</name>
        <dbReference type="ChEBI" id="CHEBI:29105"/>
        <label>1</label>
    </ligand>
</feature>
<dbReference type="Gene3D" id="3.40.50.300">
    <property type="entry name" value="P-loop containing nucleotide triphosphate hydrolases"/>
    <property type="match status" value="1"/>
</dbReference>
<evidence type="ECO:0000313" key="11">
    <source>
        <dbReference type="EMBL" id="GLY72018.1"/>
    </source>
</evidence>
<keyword evidence="5 8" id="KW-0862">Zinc</keyword>
<feature type="compositionally biased region" description="Gly residues" evidence="9">
    <location>
        <begin position="421"/>
        <end position="462"/>
    </location>
</feature>
<feature type="binding site" evidence="8">
    <location>
        <position position="882"/>
    </location>
    <ligand>
        <name>Zn(2+)</name>
        <dbReference type="ChEBI" id="CHEBI:29105"/>
        <label>2</label>
    </ligand>
</feature>
<keyword evidence="1 8" id="KW-0639">Primosome</keyword>
<keyword evidence="7 8" id="KW-0238">DNA-binding</keyword>
<reference evidence="11" key="1">
    <citation type="submission" date="2023-03" db="EMBL/GenBank/DDBJ databases">
        <title>Actinoallomurus iriomotensis NBRC 103681.</title>
        <authorList>
            <person name="Ichikawa N."/>
            <person name="Sato H."/>
            <person name="Tonouchi N."/>
        </authorList>
    </citation>
    <scope>NUCLEOTIDE SEQUENCE</scope>
    <source>
        <strain evidence="11">NBRC 103681</strain>
    </source>
</reference>
<feature type="compositionally biased region" description="Low complexity" evidence="9">
    <location>
        <begin position="301"/>
        <end position="336"/>
    </location>
</feature>
<dbReference type="HAMAP" id="MF_00983">
    <property type="entry name" value="PriA"/>
    <property type="match status" value="1"/>
</dbReference>
<accession>A0A9W6RA23</accession>
<name>A0A9W6RA23_9ACTN</name>
<organism evidence="11 12">
    <name type="scientific">Actinoallomurus iriomotensis</name>
    <dbReference type="NCBI Taxonomy" id="478107"/>
    <lineage>
        <taxon>Bacteria</taxon>
        <taxon>Bacillati</taxon>
        <taxon>Actinomycetota</taxon>
        <taxon>Actinomycetes</taxon>
        <taxon>Streptosporangiales</taxon>
        <taxon>Thermomonosporaceae</taxon>
        <taxon>Actinoallomurus</taxon>
    </lineage>
</organism>
<dbReference type="GO" id="GO:0008270">
    <property type="term" value="F:zinc ion binding"/>
    <property type="evidence" value="ECO:0007669"/>
    <property type="project" value="UniProtKB-UniRule"/>
</dbReference>
<feature type="compositionally biased region" description="Basic residues" evidence="9">
    <location>
        <begin position="34"/>
        <end position="44"/>
    </location>
</feature>